<dbReference type="EMBL" id="CP036276">
    <property type="protein sequence ID" value="QDU42269.1"/>
    <property type="molecule type" value="Genomic_DNA"/>
</dbReference>
<reference evidence="1 2" key="1">
    <citation type="submission" date="2019-02" db="EMBL/GenBank/DDBJ databases">
        <title>Deep-cultivation of Planctomycetes and their phenomic and genomic characterization uncovers novel biology.</title>
        <authorList>
            <person name="Wiegand S."/>
            <person name="Jogler M."/>
            <person name="Boedeker C."/>
            <person name="Pinto D."/>
            <person name="Vollmers J."/>
            <person name="Rivas-Marin E."/>
            <person name="Kohn T."/>
            <person name="Peeters S.H."/>
            <person name="Heuer A."/>
            <person name="Rast P."/>
            <person name="Oberbeckmann S."/>
            <person name="Bunk B."/>
            <person name="Jeske O."/>
            <person name="Meyerdierks A."/>
            <person name="Storesund J.E."/>
            <person name="Kallscheuer N."/>
            <person name="Luecker S."/>
            <person name="Lage O.M."/>
            <person name="Pohl T."/>
            <person name="Merkel B.J."/>
            <person name="Hornburger P."/>
            <person name="Mueller R.-W."/>
            <person name="Bruemmer F."/>
            <person name="Labrenz M."/>
            <person name="Spormann A.M."/>
            <person name="Op den Camp H."/>
            <person name="Overmann J."/>
            <person name="Amann R."/>
            <person name="Jetten M.S.M."/>
            <person name="Mascher T."/>
            <person name="Medema M.H."/>
            <person name="Devos D.P."/>
            <person name="Kaster A.-K."/>
            <person name="Ovreas L."/>
            <person name="Rohde M."/>
            <person name="Galperin M.Y."/>
            <person name="Jogler C."/>
        </authorList>
    </citation>
    <scope>NUCLEOTIDE SEQUENCE [LARGE SCALE GENOMIC DNA]</scope>
    <source>
        <strain evidence="1 2">Mal52</strain>
    </source>
</reference>
<evidence type="ECO:0000313" key="2">
    <source>
        <dbReference type="Proteomes" id="UP000319383"/>
    </source>
</evidence>
<protein>
    <submittedName>
        <fullName evidence="1">Uncharacterized protein</fullName>
    </submittedName>
</protein>
<name>A0A517ZIJ5_9PLAN</name>
<gene>
    <name evidence="1" type="ORF">Mal52_07250</name>
</gene>
<accession>A0A517ZIJ5</accession>
<dbReference type="AlphaFoldDB" id="A0A517ZIJ5"/>
<dbReference type="KEGG" id="sdyn:Mal52_07250"/>
<sequence>MSNVRQLHDEAMLLAEQAYIADLHGYYDAAQKLFTEAYESEAKAADLVALDHSAEPSRSILLRSAASLAIDCHKFREAEKLVSIALSGNPPEEIAEELRDLLEKVYFSRHLSLRGMELDPTEFQLTLTGAAISRGLVESRQFLRRAEITTKLLCRTAERMKGIEFRETGRPNPTQLDGFETYLSVPRAASFAITVRMGRPNRQMLLPGFLSPNVVVDDFLSCITLFNDDEVDNLNEHIDHDAYYQNFVSLTKKLAPDGTKITNVGFTSFRGDEQTETSLTKPATAKWSRISSDSTTVTTFIGRLTMADEMTHKSHRIGIEVNDKEKHTLIVPPGMLDDIVKPLWGEIVTITAEPTSTGSTLKLLDIEAFEEAEGQSAT</sequence>
<dbReference type="RefSeq" id="WP_197534636.1">
    <property type="nucleotide sequence ID" value="NZ_CP036276.1"/>
</dbReference>
<dbReference type="Proteomes" id="UP000319383">
    <property type="component" value="Chromosome"/>
</dbReference>
<evidence type="ECO:0000313" key="1">
    <source>
        <dbReference type="EMBL" id="QDU42269.1"/>
    </source>
</evidence>
<organism evidence="1 2">
    <name type="scientific">Symmachiella dynata</name>
    <dbReference type="NCBI Taxonomy" id="2527995"/>
    <lineage>
        <taxon>Bacteria</taxon>
        <taxon>Pseudomonadati</taxon>
        <taxon>Planctomycetota</taxon>
        <taxon>Planctomycetia</taxon>
        <taxon>Planctomycetales</taxon>
        <taxon>Planctomycetaceae</taxon>
        <taxon>Symmachiella</taxon>
    </lineage>
</organism>
<keyword evidence="2" id="KW-1185">Reference proteome</keyword>
<proteinExistence type="predicted"/>